<dbReference type="InterPro" id="IPR007543">
    <property type="entry name" value="LptD_C"/>
</dbReference>
<comment type="caution">
    <text evidence="1">Lacks conserved residue(s) required for the propagation of feature annotation.</text>
</comment>
<evidence type="ECO:0000256" key="2">
    <source>
        <dbReference type="SAM" id="MobiDB-lite"/>
    </source>
</evidence>
<comment type="caution">
    <text evidence="4">The sequence shown here is derived from an EMBL/GenBank/DDBJ whole genome shotgun (WGS) entry which is preliminary data.</text>
</comment>
<dbReference type="InterPro" id="IPR050218">
    <property type="entry name" value="LptD"/>
</dbReference>
<gene>
    <name evidence="1" type="primary">lptD</name>
    <name evidence="4" type="ORF">DI556_07140</name>
</gene>
<dbReference type="Proteomes" id="UP000249185">
    <property type="component" value="Unassembled WGS sequence"/>
</dbReference>
<comment type="subcellular location">
    <subcellularLocation>
        <location evidence="1">Cell outer membrane</location>
    </subcellularLocation>
</comment>
<dbReference type="PANTHER" id="PTHR30189">
    <property type="entry name" value="LPS-ASSEMBLY PROTEIN"/>
    <property type="match status" value="1"/>
</dbReference>
<comment type="similarity">
    <text evidence="1">Belongs to the LptD family.</text>
</comment>
<dbReference type="Pfam" id="PF04453">
    <property type="entry name" value="LptD"/>
    <property type="match status" value="1"/>
</dbReference>
<keyword evidence="1" id="KW-0732">Signal</keyword>
<dbReference type="GO" id="GO:0009279">
    <property type="term" value="C:cell outer membrane"/>
    <property type="evidence" value="ECO:0007669"/>
    <property type="project" value="UniProtKB-SubCell"/>
</dbReference>
<keyword evidence="1" id="KW-0472">Membrane</keyword>
<sequence length="767" mass="82257">MAKQLLGMPKALRNFMTPERIGGPGPAGAPPGRRGGRVARRGLILAIGLALGAAGSGAEAQAPAAPATATTALPATLIADSVTYDRESRLLTATGDVQVLYQGRVLKARAIVYDQAAGEIRATGPITLTDPERGVLLAGDAALTPDIRDGLVESAQVLIGDQLQIAAAEARRSGGRYTTLYRTVASSCEICAGSSTPTWSLRASRVTQDAEAKRIYFENATLQLFGVPVAWLPRMSVPDPAVGRASGVLVPVAQHSDIYGFGVKVPYYRVFGPSTDGTVTPFLTTTGAKLLEGEFRQRFDNGGYDFNGVVAFDDGLGGEFGRGAAFATGAFALDDFGLGAGFTTDFDLAVASDDAFLQQFDYSDADLLTSYARVTRTRPFDFFELGSVAFQSLREDQASSTLPVIPLDFAYRNLTRPEVLGGQLGTSVQGLSVLRADGQDVLRLGGDVDWRRSWTLPNGILASAGALADFDAYRAWDDPDQPDQAMYRAEPNVNIELRWPFARSTATATGVVAHVIEPVAQVIYSDTIGDSNVPNNDSTLVEFDTTNLFSINRFPGEDRVETGLRANIGVSYTRYDPAGWSLGATVGQVIRAQPDEEFYESTGLAGKTSDVVAALRLDIGAELSLIDRALFDTDLEFNRNEFSMIYAGETGGLRASYVYLAEADNPYYGPQPETNEFGIDARYRVLPNWEVRGLWRYDAVTNENLRAGGGITYGNDCAEFDLSISRRYTSSTNVPASTSIGFSVRLAGLGGENETEWPARACAAWPS</sequence>
<feature type="domain" description="LptD C-terminal" evidence="3">
    <location>
        <begin position="335"/>
        <end position="689"/>
    </location>
</feature>
<feature type="region of interest" description="Disordered" evidence="2">
    <location>
        <begin position="16"/>
        <end position="35"/>
    </location>
</feature>
<evidence type="ECO:0000313" key="5">
    <source>
        <dbReference type="Proteomes" id="UP000249185"/>
    </source>
</evidence>
<dbReference type="GO" id="GO:0015920">
    <property type="term" value="P:lipopolysaccharide transport"/>
    <property type="evidence" value="ECO:0007669"/>
    <property type="project" value="InterPro"/>
</dbReference>
<evidence type="ECO:0000259" key="3">
    <source>
        <dbReference type="Pfam" id="PF04453"/>
    </source>
</evidence>
<reference evidence="4 5" key="1">
    <citation type="submission" date="2017-08" db="EMBL/GenBank/DDBJ databases">
        <title>Infants hospitalized years apart are colonized by the same room-sourced microbial strains.</title>
        <authorList>
            <person name="Brooks B."/>
            <person name="Olm M.R."/>
            <person name="Firek B.A."/>
            <person name="Baker R."/>
            <person name="Thomas B.C."/>
            <person name="Morowitz M.J."/>
            <person name="Banfield J.F."/>
        </authorList>
    </citation>
    <scope>NUCLEOTIDE SEQUENCE [LARGE SCALE GENOMIC DNA]</scope>
    <source>
        <strain evidence="4">S2_005_002_R2_34</strain>
    </source>
</reference>
<proteinExistence type="inferred from homology"/>
<dbReference type="HAMAP" id="MF_01411">
    <property type="entry name" value="LPS_assembly_LptD"/>
    <property type="match status" value="1"/>
</dbReference>
<evidence type="ECO:0000256" key="1">
    <source>
        <dbReference type="HAMAP-Rule" id="MF_01411"/>
    </source>
</evidence>
<dbReference type="AlphaFoldDB" id="A0A2W5NCU4"/>
<comment type="subunit">
    <text evidence="1">Component of the lipopolysaccharide transport and assembly complex.</text>
</comment>
<protein>
    <recommendedName>
        <fullName evidence="1">LPS-assembly protein LptD</fullName>
    </recommendedName>
</protein>
<dbReference type="GO" id="GO:1990351">
    <property type="term" value="C:transporter complex"/>
    <property type="evidence" value="ECO:0007669"/>
    <property type="project" value="TreeGrafter"/>
</dbReference>
<comment type="function">
    <text evidence="1">Involved in the assembly of lipopolysaccharide (LPS) at the surface of the outer membrane.</text>
</comment>
<name>A0A2W5NCU4_RHOSU</name>
<dbReference type="InterPro" id="IPR020889">
    <property type="entry name" value="LipoPS_assembly_LptD"/>
</dbReference>
<dbReference type="GO" id="GO:0043165">
    <property type="term" value="P:Gram-negative-bacterium-type cell outer membrane assembly"/>
    <property type="evidence" value="ECO:0007669"/>
    <property type="project" value="UniProtKB-UniRule"/>
</dbReference>
<dbReference type="PANTHER" id="PTHR30189:SF1">
    <property type="entry name" value="LPS-ASSEMBLY PROTEIN LPTD"/>
    <property type="match status" value="1"/>
</dbReference>
<keyword evidence="1" id="KW-0998">Cell outer membrane</keyword>
<accession>A0A2W5NCU4</accession>
<organism evidence="4 5">
    <name type="scientific">Rhodovulum sulfidophilum</name>
    <name type="common">Rhodobacter sulfidophilus</name>
    <dbReference type="NCBI Taxonomy" id="35806"/>
    <lineage>
        <taxon>Bacteria</taxon>
        <taxon>Pseudomonadati</taxon>
        <taxon>Pseudomonadota</taxon>
        <taxon>Alphaproteobacteria</taxon>
        <taxon>Rhodobacterales</taxon>
        <taxon>Paracoccaceae</taxon>
        <taxon>Rhodovulum</taxon>
    </lineage>
</organism>
<evidence type="ECO:0000313" key="4">
    <source>
        <dbReference type="EMBL" id="PZQ50328.1"/>
    </source>
</evidence>
<dbReference type="Gene3D" id="2.60.450.10">
    <property type="entry name" value="Lipopolysaccharide (LPS) transport protein A like domain"/>
    <property type="match status" value="1"/>
</dbReference>
<dbReference type="EMBL" id="QFPW01000004">
    <property type="protein sequence ID" value="PZQ50328.1"/>
    <property type="molecule type" value="Genomic_DNA"/>
</dbReference>